<dbReference type="Gene3D" id="2.20.25.80">
    <property type="entry name" value="WRKY domain"/>
    <property type="match status" value="1"/>
</dbReference>
<keyword evidence="4" id="KW-0804">Transcription</keyword>
<dbReference type="PANTHER" id="PTHR32096">
    <property type="entry name" value="WRKY TRANSCRIPTION FACTOR 30-RELATED-RELATED"/>
    <property type="match status" value="1"/>
</dbReference>
<dbReference type="SUPFAM" id="SSF118290">
    <property type="entry name" value="WRKY DNA-binding domain"/>
    <property type="match status" value="1"/>
</dbReference>
<dbReference type="SMART" id="SM00774">
    <property type="entry name" value="WRKY"/>
    <property type="match status" value="1"/>
</dbReference>
<feature type="compositionally biased region" description="Basic and acidic residues" evidence="6">
    <location>
        <begin position="204"/>
        <end position="217"/>
    </location>
</feature>
<evidence type="ECO:0000313" key="8">
    <source>
        <dbReference type="EMBL" id="CAK9324821.1"/>
    </source>
</evidence>
<feature type="domain" description="WRKY" evidence="7">
    <location>
        <begin position="131"/>
        <end position="188"/>
    </location>
</feature>
<dbReference type="InterPro" id="IPR036576">
    <property type="entry name" value="WRKY_dom_sf"/>
</dbReference>
<feature type="compositionally biased region" description="Basic and acidic residues" evidence="6">
    <location>
        <begin position="90"/>
        <end position="103"/>
    </location>
</feature>
<evidence type="ECO:0000256" key="1">
    <source>
        <dbReference type="ARBA" id="ARBA00004123"/>
    </source>
</evidence>
<evidence type="ECO:0000259" key="7">
    <source>
        <dbReference type="PROSITE" id="PS50811"/>
    </source>
</evidence>
<gene>
    <name evidence="8" type="ORF">CITCOLO1_LOCUS17067</name>
</gene>
<evidence type="ECO:0000256" key="2">
    <source>
        <dbReference type="ARBA" id="ARBA00023015"/>
    </source>
</evidence>
<keyword evidence="2" id="KW-0805">Transcription regulation</keyword>
<accession>A0ABP0YZ62</accession>
<comment type="subcellular location">
    <subcellularLocation>
        <location evidence="1">Nucleus</location>
    </subcellularLocation>
</comment>
<sequence length="361" mass="40558">MESGWSWDQKSLIGELIQGLELTKRLRAELSSASAEESRRSLVQGILSSYEKALLILKWNGPMNQPQMVEATPGLPGSPISVNGSPSSDDSGRGLKDPQDPRKESKKRKTQPRWTEQVKVNSETGFDGPHEDGYSWRKYGQKDILGATYPRSYYRCTFRNTQNCWAIKQVQRSDEDPSVFEITYRGKHTCSQGSYLAQSCQSPDKQEKKENDHDHGHNHNHHQLQPSQENLFSNQTIENIEKLENKASTFCFGSSSTSVGCKDIVNGGFSHLAIDTHAALGSFTQSFISPTTPDSNYFTPSPCQRSNVGETHNVQHPEPEVHEIFSANTSATNSPILDWDFPFDSEQINPNFPFNSQGFFY</sequence>
<dbReference type="EMBL" id="OZ021740">
    <property type="protein sequence ID" value="CAK9324821.1"/>
    <property type="molecule type" value="Genomic_DNA"/>
</dbReference>
<dbReference type="Pfam" id="PF03106">
    <property type="entry name" value="WRKY"/>
    <property type="match status" value="1"/>
</dbReference>
<feature type="compositionally biased region" description="Polar residues" evidence="6">
    <location>
        <begin position="112"/>
        <end position="124"/>
    </location>
</feature>
<keyword evidence="9" id="KW-1185">Reference proteome</keyword>
<evidence type="ECO:0000256" key="4">
    <source>
        <dbReference type="ARBA" id="ARBA00023163"/>
    </source>
</evidence>
<feature type="region of interest" description="Disordered" evidence="6">
    <location>
        <begin position="67"/>
        <end position="135"/>
    </location>
</feature>
<dbReference type="InterPro" id="IPR003657">
    <property type="entry name" value="WRKY_dom"/>
</dbReference>
<feature type="compositionally biased region" description="Polar residues" evidence="6">
    <location>
        <begin position="80"/>
        <end position="89"/>
    </location>
</feature>
<evidence type="ECO:0000256" key="6">
    <source>
        <dbReference type="SAM" id="MobiDB-lite"/>
    </source>
</evidence>
<organism evidence="8 9">
    <name type="scientific">Citrullus colocynthis</name>
    <name type="common">colocynth</name>
    <dbReference type="NCBI Taxonomy" id="252529"/>
    <lineage>
        <taxon>Eukaryota</taxon>
        <taxon>Viridiplantae</taxon>
        <taxon>Streptophyta</taxon>
        <taxon>Embryophyta</taxon>
        <taxon>Tracheophyta</taxon>
        <taxon>Spermatophyta</taxon>
        <taxon>Magnoliopsida</taxon>
        <taxon>eudicotyledons</taxon>
        <taxon>Gunneridae</taxon>
        <taxon>Pentapetalae</taxon>
        <taxon>rosids</taxon>
        <taxon>fabids</taxon>
        <taxon>Cucurbitales</taxon>
        <taxon>Cucurbitaceae</taxon>
        <taxon>Benincaseae</taxon>
        <taxon>Citrullus</taxon>
    </lineage>
</organism>
<evidence type="ECO:0000313" key="9">
    <source>
        <dbReference type="Proteomes" id="UP001642487"/>
    </source>
</evidence>
<dbReference type="PANTHER" id="PTHR32096:SF36">
    <property type="entry name" value="WRKY TRANSCRIPTION FACTOR 41-RELATED"/>
    <property type="match status" value="1"/>
</dbReference>
<evidence type="ECO:0000256" key="3">
    <source>
        <dbReference type="ARBA" id="ARBA00023125"/>
    </source>
</evidence>
<dbReference type="PROSITE" id="PS50811">
    <property type="entry name" value="WRKY"/>
    <property type="match status" value="1"/>
</dbReference>
<reference evidence="8 9" key="1">
    <citation type="submission" date="2024-03" db="EMBL/GenBank/DDBJ databases">
        <authorList>
            <person name="Gkanogiannis A."/>
            <person name="Becerra Lopez-Lavalle L."/>
        </authorList>
    </citation>
    <scope>NUCLEOTIDE SEQUENCE [LARGE SCALE GENOMIC DNA]</scope>
</reference>
<dbReference type="InterPro" id="IPR044810">
    <property type="entry name" value="WRKY_plant"/>
</dbReference>
<proteinExistence type="predicted"/>
<keyword evidence="3" id="KW-0238">DNA-binding</keyword>
<dbReference type="Proteomes" id="UP001642487">
    <property type="component" value="Chromosome 6"/>
</dbReference>
<name>A0ABP0YZ62_9ROSI</name>
<evidence type="ECO:0000256" key="5">
    <source>
        <dbReference type="ARBA" id="ARBA00023242"/>
    </source>
</evidence>
<feature type="region of interest" description="Disordered" evidence="6">
    <location>
        <begin position="195"/>
        <end position="229"/>
    </location>
</feature>
<keyword evidence="5" id="KW-0539">Nucleus</keyword>
<protein>
    <recommendedName>
        <fullName evidence="7">WRKY domain-containing protein</fullName>
    </recommendedName>
</protein>